<reference evidence="9 10" key="1">
    <citation type="submission" date="2018-01" db="EMBL/GenBank/DDBJ databases">
        <title>Draft genome sequence of Jiangella sp. GTF31.</title>
        <authorList>
            <person name="Sahin N."/>
            <person name="Ay H."/>
            <person name="Saygin H."/>
        </authorList>
    </citation>
    <scope>NUCLEOTIDE SEQUENCE [LARGE SCALE GENOMIC DNA]</scope>
    <source>
        <strain evidence="9 10">GTF31</strain>
    </source>
</reference>
<protein>
    <submittedName>
        <fullName evidence="9">Dipeptide ABC transporter ATP-binding protein DppD</fullName>
    </submittedName>
</protein>
<accession>A0A2W2C408</accession>
<evidence type="ECO:0000259" key="8">
    <source>
        <dbReference type="PROSITE" id="PS50893"/>
    </source>
</evidence>
<evidence type="ECO:0000256" key="6">
    <source>
        <dbReference type="ARBA" id="ARBA00022840"/>
    </source>
</evidence>
<evidence type="ECO:0000256" key="3">
    <source>
        <dbReference type="ARBA" id="ARBA00022448"/>
    </source>
</evidence>
<dbReference type="AlphaFoldDB" id="A0A2W2C408"/>
<dbReference type="FunFam" id="3.40.50.300:FF:000016">
    <property type="entry name" value="Oligopeptide ABC transporter ATP-binding component"/>
    <property type="match status" value="1"/>
</dbReference>
<evidence type="ECO:0000256" key="5">
    <source>
        <dbReference type="ARBA" id="ARBA00022741"/>
    </source>
</evidence>
<dbReference type="InterPro" id="IPR050388">
    <property type="entry name" value="ABC_Ni/Peptide_Import"/>
</dbReference>
<keyword evidence="6 9" id="KW-0067">ATP-binding</keyword>
<feature type="domain" description="ABC transporter" evidence="8">
    <location>
        <begin position="6"/>
        <end position="257"/>
    </location>
</feature>
<evidence type="ECO:0000256" key="1">
    <source>
        <dbReference type="ARBA" id="ARBA00004202"/>
    </source>
</evidence>
<dbReference type="PROSITE" id="PS00211">
    <property type="entry name" value="ABC_TRANSPORTER_1"/>
    <property type="match status" value="1"/>
</dbReference>
<keyword evidence="10" id="KW-1185">Reference proteome</keyword>
<dbReference type="Proteomes" id="UP000248764">
    <property type="component" value="Unassembled WGS sequence"/>
</dbReference>
<keyword evidence="5" id="KW-0547">Nucleotide-binding</keyword>
<evidence type="ECO:0000256" key="7">
    <source>
        <dbReference type="ARBA" id="ARBA00023136"/>
    </source>
</evidence>
<dbReference type="InterPro" id="IPR017871">
    <property type="entry name" value="ABC_transporter-like_CS"/>
</dbReference>
<evidence type="ECO:0000313" key="10">
    <source>
        <dbReference type="Proteomes" id="UP000248764"/>
    </source>
</evidence>
<name>A0A2W2C408_9ACTN</name>
<evidence type="ECO:0000256" key="4">
    <source>
        <dbReference type="ARBA" id="ARBA00022475"/>
    </source>
</evidence>
<dbReference type="InterPro" id="IPR013563">
    <property type="entry name" value="Oligopep_ABC_C"/>
</dbReference>
<dbReference type="GO" id="GO:0016887">
    <property type="term" value="F:ATP hydrolysis activity"/>
    <property type="evidence" value="ECO:0007669"/>
    <property type="project" value="InterPro"/>
</dbReference>
<dbReference type="PANTHER" id="PTHR43297">
    <property type="entry name" value="OLIGOPEPTIDE TRANSPORT ATP-BINDING PROTEIN APPD"/>
    <property type="match status" value="1"/>
</dbReference>
<dbReference type="InterPro" id="IPR027417">
    <property type="entry name" value="P-loop_NTPase"/>
</dbReference>
<dbReference type="GO" id="GO:0005886">
    <property type="term" value="C:plasma membrane"/>
    <property type="evidence" value="ECO:0007669"/>
    <property type="project" value="UniProtKB-SubCell"/>
</dbReference>
<keyword evidence="4" id="KW-1003">Cell membrane</keyword>
<evidence type="ECO:0000256" key="2">
    <source>
        <dbReference type="ARBA" id="ARBA00005417"/>
    </source>
</evidence>
<dbReference type="Pfam" id="PF08352">
    <property type="entry name" value="oligo_HPY"/>
    <property type="match status" value="1"/>
</dbReference>
<comment type="caution">
    <text evidence="9">The sequence shown here is derived from an EMBL/GenBank/DDBJ whole genome shotgun (WGS) entry which is preliminary data.</text>
</comment>
<comment type="subcellular location">
    <subcellularLocation>
        <location evidence="1">Cell membrane</location>
        <topology evidence="1">Peripheral membrane protein</topology>
    </subcellularLocation>
</comment>
<dbReference type="RefSeq" id="WP_111252686.1">
    <property type="nucleotide sequence ID" value="NZ_POTW01000001.1"/>
</dbReference>
<dbReference type="SMART" id="SM00382">
    <property type="entry name" value="AAA"/>
    <property type="match status" value="1"/>
</dbReference>
<dbReference type="InterPro" id="IPR003593">
    <property type="entry name" value="AAA+_ATPase"/>
</dbReference>
<dbReference type="InterPro" id="IPR003439">
    <property type="entry name" value="ABC_transporter-like_ATP-bd"/>
</dbReference>
<comment type="similarity">
    <text evidence="2">Belongs to the ABC transporter superfamily.</text>
</comment>
<dbReference type="NCBIfam" id="TIGR01727">
    <property type="entry name" value="oligo_HPY"/>
    <property type="match status" value="1"/>
</dbReference>
<dbReference type="GO" id="GO:0015833">
    <property type="term" value="P:peptide transport"/>
    <property type="evidence" value="ECO:0007669"/>
    <property type="project" value="InterPro"/>
</dbReference>
<dbReference type="PROSITE" id="PS50893">
    <property type="entry name" value="ABC_TRANSPORTER_2"/>
    <property type="match status" value="1"/>
</dbReference>
<evidence type="ECO:0000313" key="9">
    <source>
        <dbReference type="EMBL" id="PZF86688.1"/>
    </source>
</evidence>
<sequence>MTEPLLSIDEIVTEFRVEGGVVRAVNGVSLDVRPGETVGVVGESGSGKSVTMMSALGLLPGHGRVVAGHARFRGRDLVGLAERELERIRGREIGLVFQDPMTAFNPVMTVGEQIAEGLRRHQAGLSRRAAGARVVELLAEVGIPAPERRARQYPHEFSGGMRQRAMIAMAMANRPALIIADEPTTALDVTIQAQILDLLGRVQQETEAALIMITHDLGVIAEMTERVVVMYAGRVVETADVDTVFHEARHPYTRGLLRSLPRLDHRVAELPAIGGQPPNPQALPPGCSYRPRCPLNQGRDECLTRPELNPAGRGHRSACHFHAELAGLTGGVE</sequence>
<proteinExistence type="inferred from homology"/>
<dbReference type="CDD" id="cd03257">
    <property type="entry name" value="ABC_NikE_OppD_transporters"/>
    <property type="match status" value="1"/>
</dbReference>
<keyword evidence="3" id="KW-0813">Transport</keyword>
<dbReference type="Gene3D" id="3.40.50.300">
    <property type="entry name" value="P-loop containing nucleotide triphosphate hydrolases"/>
    <property type="match status" value="1"/>
</dbReference>
<keyword evidence="7" id="KW-0472">Membrane</keyword>
<gene>
    <name evidence="9" type="primary">dppD</name>
    <name evidence="9" type="ORF">C1I92_00495</name>
</gene>
<dbReference type="SUPFAM" id="SSF52540">
    <property type="entry name" value="P-loop containing nucleoside triphosphate hydrolases"/>
    <property type="match status" value="1"/>
</dbReference>
<organism evidence="9 10">
    <name type="scientific">Jiangella anatolica</name>
    <dbReference type="NCBI Taxonomy" id="2670374"/>
    <lineage>
        <taxon>Bacteria</taxon>
        <taxon>Bacillati</taxon>
        <taxon>Actinomycetota</taxon>
        <taxon>Actinomycetes</taxon>
        <taxon>Jiangellales</taxon>
        <taxon>Jiangellaceae</taxon>
        <taxon>Jiangella</taxon>
    </lineage>
</organism>
<dbReference type="EMBL" id="POTW01000001">
    <property type="protein sequence ID" value="PZF86688.1"/>
    <property type="molecule type" value="Genomic_DNA"/>
</dbReference>
<dbReference type="PANTHER" id="PTHR43297:SF2">
    <property type="entry name" value="DIPEPTIDE TRANSPORT ATP-BINDING PROTEIN DPPD"/>
    <property type="match status" value="1"/>
</dbReference>
<dbReference type="GO" id="GO:0005524">
    <property type="term" value="F:ATP binding"/>
    <property type="evidence" value="ECO:0007669"/>
    <property type="project" value="UniProtKB-KW"/>
</dbReference>
<dbReference type="Pfam" id="PF00005">
    <property type="entry name" value="ABC_tran"/>
    <property type="match status" value="1"/>
</dbReference>